<gene>
    <name evidence="1" type="ORF">PHJA_000075700</name>
</gene>
<dbReference type="Proteomes" id="UP000653305">
    <property type="component" value="Unassembled WGS sequence"/>
</dbReference>
<evidence type="ECO:0000313" key="2">
    <source>
        <dbReference type="Proteomes" id="UP000653305"/>
    </source>
</evidence>
<sequence>MINLSYVHYQTLLFLMMEEYGRKECRQAYKLGLTWRSRKSKLRLNPRHPEQNLGPATELFCHQNLKWMLNRRIDDAIPRSSKASMVHPWLTLPPPLGFFPICRRGGAAAEENDQKQEKEIEHGFKMHLLFVCFLT</sequence>
<proteinExistence type="predicted"/>
<organism evidence="1 2">
    <name type="scientific">Phtheirospermum japonicum</name>
    <dbReference type="NCBI Taxonomy" id="374723"/>
    <lineage>
        <taxon>Eukaryota</taxon>
        <taxon>Viridiplantae</taxon>
        <taxon>Streptophyta</taxon>
        <taxon>Embryophyta</taxon>
        <taxon>Tracheophyta</taxon>
        <taxon>Spermatophyta</taxon>
        <taxon>Magnoliopsida</taxon>
        <taxon>eudicotyledons</taxon>
        <taxon>Gunneridae</taxon>
        <taxon>Pentapetalae</taxon>
        <taxon>asterids</taxon>
        <taxon>lamiids</taxon>
        <taxon>Lamiales</taxon>
        <taxon>Orobanchaceae</taxon>
        <taxon>Orobanchaceae incertae sedis</taxon>
        <taxon>Phtheirospermum</taxon>
    </lineage>
</organism>
<evidence type="ECO:0000313" key="1">
    <source>
        <dbReference type="EMBL" id="GFP79322.1"/>
    </source>
</evidence>
<dbReference type="EMBL" id="BMAC01000007">
    <property type="protein sequence ID" value="GFP79322.1"/>
    <property type="molecule type" value="Genomic_DNA"/>
</dbReference>
<name>A0A830B1K2_9LAMI</name>
<accession>A0A830B1K2</accession>
<comment type="caution">
    <text evidence="1">The sequence shown here is derived from an EMBL/GenBank/DDBJ whole genome shotgun (WGS) entry which is preliminary data.</text>
</comment>
<protein>
    <submittedName>
        <fullName evidence="1">Uncharacterized protein</fullName>
    </submittedName>
</protein>
<reference evidence="1" key="1">
    <citation type="submission" date="2020-07" db="EMBL/GenBank/DDBJ databases">
        <title>Ethylene signaling mediates host invasion by parasitic plants.</title>
        <authorList>
            <person name="Yoshida S."/>
        </authorList>
    </citation>
    <scope>NUCLEOTIDE SEQUENCE</scope>
    <source>
        <strain evidence="1">Okayama</strain>
    </source>
</reference>
<keyword evidence="2" id="KW-1185">Reference proteome</keyword>
<dbReference type="AlphaFoldDB" id="A0A830B1K2"/>